<protein>
    <recommendedName>
        <fullName evidence="13">Phenylalanine--tRNA ligase alpha subunit</fullName>
        <ecNumber evidence="13">6.1.1.20</ecNumber>
    </recommendedName>
    <alternativeName>
        <fullName evidence="13">Phenylalanyl-tRNA synthetase alpha subunit</fullName>
        <shortName evidence="13">PheRS</shortName>
    </alternativeName>
</protein>
<reference evidence="15" key="1">
    <citation type="submission" date="2020-10" db="EMBL/GenBank/DDBJ databases">
        <authorList>
            <person name="Gilroy R."/>
        </authorList>
    </citation>
    <scope>NUCLEOTIDE SEQUENCE</scope>
    <source>
        <strain evidence="15">9366</strain>
    </source>
</reference>
<evidence type="ECO:0000256" key="12">
    <source>
        <dbReference type="ARBA" id="ARBA00049255"/>
    </source>
</evidence>
<dbReference type="GO" id="GO:0140096">
    <property type="term" value="F:catalytic activity, acting on a protein"/>
    <property type="evidence" value="ECO:0007669"/>
    <property type="project" value="UniProtKB-ARBA"/>
</dbReference>
<dbReference type="HAMAP" id="MF_00281">
    <property type="entry name" value="Phe_tRNA_synth_alpha1"/>
    <property type="match status" value="1"/>
</dbReference>
<evidence type="ECO:0000256" key="7">
    <source>
        <dbReference type="ARBA" id="ARBA00022741"/>
    </source>
</evidence>
<evidence type="ECO:0000256" key="10">
    <source>
        <dbReference type="ARBA" id="ARBA00022917"/>
    </source>
</evidence>
<dbReference type="AlphaFoldDB" id="A0A9D1SJJ3"/>
<comment type="subunit">
    <text evidence="3 13">Tetramer of two alpha and two beta subunits.</text>
</comment>
<evidence type="ECO:0000313" key="16">
    <source>
        <dbReference type="Proteomes" id="UP000824145"/>
    </source>
</evidence>
<evidence type="ECO:0000256" key="3">
    <source>
        <dbReference type="ARBA" id="ARBA00011209"/>
    </source>
</evidence>
<keyword evidence="5 13" id="KW-0436">Ligase</keyword>
<evidence type="ECO:0000256" key="8">
    <source>
        <dbReference type="ARBA" id="ARBA00022840"/>
    </source>
</evidence>
<dbReference type="SUPFAM" id="SSF46589">
    <property type="entry name" value="tRNA-binding arm"/>
    <property type="match status" value="1"/>
</dbReference>
<dbReference type="InterPro" id="IPR010978">
    <property type="entry name" value="tRNA-bd_arm"/>
</dbReference>
<dbReference type="Pfam" id="PF02912">
    <property type="entry name" value="Phe_tRNA-synt_N"/>
    <property type="match status" value="1"/>
</dbReference>
<name>A0A9D1SJJ3_9FIRM</name>
<dbReference type="EMBL" id="DVNJ01000001">
    <property type="protein sequence ID" value="HIU62270.1"/>
    <property type="molecule type" value="Genomic_DNA"/>
</dbReference>
<dbReference type="GO" id="GO:0004826">
    <property type="term" value="F:phenylalanine-tRNA ligase activity"/>
    <property type="evidence" value="ECO:0007669"/>
    <property type="project" value="UniProtKB-UniRule"/>
</dbReference>
<comment type="cofactor">
    <cofactor evidence="13">
        <name>Mg(2+)</name>
        <dbReference type="ChEBI" id="CHEBI:18420"/>
    </cofactor>
    <text evidence="13">Binds 2 magnesium ions per tetramer.</text>
</comment>
<sequence>MTLQEKIDAIVAAAADGVGACGELSQISDLKVKFLGKSGELTALLRGMKELPAEERPAAGKLVNEARDKINALIDEKFASLQARKEQERLKSESLDVTLKGRAVARGSLHPCTLVKEEILSIFTSLGFSVAHGPEVETDYYNFRQLNIPKDHPARDMQDTFYLGNDILLRTHTSPVQAHVMEENKPPIRVVCPGKVYRPDDDATHSPMFQQIEGLVIDENITLCDLKGILECFAKELFDKNTKVRFRPSYFPFTEPSVEVDLSCSVCHGKGCRICKGTGWIEVLGAGVVNPRVLEMSNIDPEKYSGFAFGMGIERIAMIKYGIPDMRILFENDVRFLRRFK</sequence>
<evidence type="ECO:0000256" key="2">
    <source>
        <dbReference type="ARBA" id="ARBA00010207"/>
    </source>
</evidence>
<keyword evidence="4 13" id="KW-0963">Cytoplasm</keyword>
<evidence type="ECO:0000256" key="6">
    <source>
        <dbReference type="ARBA" id="ARBA00022723"/>
    </source>
</evidence>
<dbReference type="InterPro" id="IPR006195">
    <property type="entry name" value="aa-tRNA-synth_II"/>
</dbReference>
<keyword evidence="10 13" id="KW-0648">Protein biosynthesis</keyword>
<dbReference type="PANTHER" id="PTHR11538">
    <property type="entry name" value="PHENYLALANYL-TRNA SYNTHETASE"/>
    <property type="match status" value="1"/>
</dbReference>
<dbReference type="FunFam" id="3.30.930.10:FF:000003">
    <property type="entry name" value="Phenylalanine--tRNA ligase alpha subunit"/>
    <property type="match status" value="1"/>
</dbReference>
<dbReference type="GO" id="GO:0016740">
    <property type="term" value="F:transferase activity"/>
    <property type="evidence" value="ECO:0007669"/>
    <property type="project" value="UniProtKB-ARBA"/>
</dbReference>
<evidence type="ECO:0000313" key="15">
    <source>
        <dbReference type="EMBL" id="HIU62270.1"/>
    </source>
</evidence>
<dbReference type="GO" id="GO:0000049">
    <property type="term" value="F:tRNA binding"/>
    <property type="evidence" value="ECO:0007669"/>
    <property type="project" value="InterPro"/>
</dbReference>
<keyword evidence="6 13" id="KW-0479">Metal-binding</keyword>
<reference evidence="15" key="2">
    <citation type="journal article" date="2021" name="PeerJ">
        <title>Extensive microbial diversity within the chicken gut microbiome revealed by metagenomics and culture.</title>
        <authorList>
            <person name="Gilroy R."/>
            <person name="Ravi A."/>
            <person name="Getino M."/>
            <person name="Pursley I."/>
            <person name="Horton D.L."/>
            <person name="Alikhan N.F."/>
            <person name="Baker D."/>
            <person name="Gharbi K."/>
            <person name="Hall N."/>
            <person name="Watson M."/>
            <person name="Adriaenssens E.M."/>
            <person name="Foster-Nyarko E."/>
            <person name="Jarju S."/>
            <person name="Secka A."/>
            <person name="Antonio M."/>
            <person name="Oren A."/>
            <person name="Chaudhuri R.R."/>
            <person name="La Ragione R."/>
            <person name="Hildebrand F."/>
            <person name="Pallen M.J."/>
        </authorList>
    </citation>
    <scope>NUCLEOTIDE SEQUENCE</scope>
    <source>
        <strain evidence="15">9366</strain>
    </source>
</reference>
<comment type="subcellular location">
    <subcellularLocation>
        <location evidence="1 13">Cytoplasm</location>
    </subcellularLocation>
</comment>
<keyword evidence="8 13" id="KW-0067">ATP-binding</keyword>
<dbReference type="GO" id="GO:0005737">
    <property type="term" value="C:cytoplasm"/>
    <property type="evidence" value="ECO:0007669"/>
    <property type="project" value="UniProtKB-SubCell"/>
</dbReference>
<dbReference type="InterPro" id="IPR002319">
    <property type="entry name" value="Phenylalanyl-tRNA_Synthase"/>
</dbReference>
<keyword evidence="11 13" id="KW-0030">Aminoacyl-tRNA synthetase</keyword>
<gene>
    <name evidence="13 15" type="primary">pheS</name>
    <name evidence="15" type="ORF">IAB07_00690</name>
</gene>
<evidence type="ECO:0000256" key="5">
    <source>
        <dbReference type="ARBA" id="ARBA00022598"/>
    </source>
</evidence>
<dbReference type="Gene3D" id="3.30.930.10">
    <property type="entry name" value="Bira Bifunctional Protein, Domain 2"/>
    <property type="match status" value="1"/>
</dbReference>
<comment type="caution">
    <text evidence="15">The sequence shown here is derived from an EMBL/GenBank/DDBJ whole genome shotgun (WGS) entry which is preliminary data.</text>
</comment>
<dbReference type="GO" id="GO:0000287">
    <property type="term" value="F:magnesium ion binding"/>
    <property type="evidence" value="ECO:0007669"/>
    <property type="project" value="UniProtKB-UniRule"/>
</dbReference>
<evidence type="ECO:0000256" key="11">
    <source>
        <dbReference type="ARBA" id="ARBA00023146"/>
    </source>
</evidence>
<dbReference type="SUPFAM" id="SSF55681">
    <property type="entry name" value="Class II aaRS and biotin synthetases"/>
    <property type="match status" value="1"/>
</dbReference>
<feature type="domain" description="Aminoacyl-transfer RNA synthetases class-II family profile" evidence="14">
    <location>
        <begin position="115"/>
        <end position="331"/>
    </location>
</feature>
<dbReference type="Proteomes" id="UP000824145">
    <property type="component" value="Unassembled WGS sequence"/>
</dbReference>
<comment type="catalytic activity">
    <reaction evidence="12 13">
        <text>tRNA(Phe) + L-phenylalanine + ATP = L-phenylalanyl-tRNA(Phe) + AMP + diphosphate + H(+)</text>
        <dbReference type="Rhea" id="RHEA:19413"/>
        <dbReference type="Rhea" id="RHEA-COMP:9668"/>
        <dbReference type="Rhea" id="RHEA-COMP:9699"/>
        <dbReference type="ChEBI" id="CHEBI:15378"/>
        <dbReference type="ChEBI" id="CHEBI:30616"/>
        <dbReference type="ChEBI" id="CHEBI:33019"/>
        <dbReference type="ChEBI" id="CHEBI:58095"/>
        <dbReference type="ChEBI" id="CHEBI:78442"/>
        <dbReference type="ChEBI" id="CHEBI:78531"/>
        <dbReference type="ChEBI" id="CHEBI:456215"/>
        <dbReference type="EC" id="6.1.1.20"/>
    </reaction>
</comment>
<dbReference type="InterPro" id="IPR045864">
    <property type="entry name" value="aa-tRNA-synth_II/BPL/LPL"/>
</dbReference>
<keyword evidence="7 13" id="KW-0547">Nucleotide-binding</keyword>
<evidence type="ECO:0000256" key="13">
    <source>
        <dbReference type="HAMAP-Rule" id="MF_00281"/>
    </source>
</evidence>
<comment type="similarity">
    <text evidence="2 13">Belongs to the class-II aminoacyl-tRNA synthetase family. Phe-tRNA synthetase alpha subunit type 1 subfamily.</text>
</comment>
<evidence type="ECO:0000256" key="1">
    <source>
        <dbReference type="ARBA" id="ARBA00004496"/>
    </source>
</evidence>
<dbReference type="NCBIfam" id="TIGR00468">
    <property type="entry name" value="pheS"/>
    <property type="match status" value="1"/>
</dbReference>
<dbReference type="PROSITE" id="PS50862">
    <property type="entry name" value="AA_TRNA_LIGASE_II"/>
    <property type="match status" value="1"/>
</dbReference>
<dbReference type="GO" id="GO:0006432">
    <property type="term" value="P:phenylalanyl-tRNA aminoacylation"/>
    <property type="evidence" value="ECO:0007669"/>
    <property type="project" value="UniProtKB-UniRule"/>
</dbReference>
<evidence type="ECO:0000256" key="9">
    <source>
        <dbReference type="ARBA" id="ARBA00022842"/>
    </source>
</evidence>
<dbReference type="EC" id="6.1.1.20" evidence="13"/>
<organism evidence="15 16">
    <name type="scientific">Candidatus Caccalectryoclostridium excrementigallinarum</name>
    <dbReference type="NCBI Taxonomy" id="2840710"/>
    <lineage>
        <taxon>Bacteria</taxon>
        <taxon>Bacillati</taxon>
        <taxon>Bacillota</taxon>
        <taxon>Clostridia</taxon>
        <taxon>Christensenellales</taxon>
        <taxon>Christensenellaceae</taxon>
        <taxon>Christensenellaceae incertae sedis</taxon>
        <taxon>Candidatus Caccalectryoclostridium</taxon>
    </lineage>
</organism>
<evidence type="ECO:0000259" key="14">
    <source>
        <dbReference type="PROSITE" id="PS50862"/>
    </source>
</evidence>
<dbReference type="InterPro" id="IPR004188">
    <property type="entry name" value="Phe-tRNA_ligase_II_N"/>
</dbReference>
<dbReference type="GO" id="GO:0005524">
    <property type="term" value="F:ATP binding"/>
    <property type="evidence" value="ECO:0007669"/>
    <property type="project" value="UniProtKB-UniRule"/>
</dbReference>
<dbReference type="Pfam" id="PF01409">
    <property type="entry name" value="tRNA-synt_2d"/>
    <property type="match status" value="1"/>
</dbReference>
<keyword evidence="9 13" id="KW-0460">Magnesium</keyword>
<dbReference type="InterPro" id="IPR004529">
    <property type="entry name" value="Phe-tRNA-synth_IIc_asu"/>
</dbReference>
<dbReference type="InterPro" id="IPR022911">
    <property type="entry name" value="Phe_tRNA_ligase_alpha1_bac"/>
</dbReference>
<dbReference type="CDD" id="cd00496">
    <property type="entry name" value="PheRS_alpha_core"/>
    <property type="match status" value="1"/>
</dbReference>
<proteinExistence type="inferred from homology"/>
<evidence type="ECO:0000256" key="4">
    <source>
        <dbReference type="ARBA" id="ARBA00022490"/>
    </source>
</evidence>
<feature type="binding site" evidence="13">
    <location>
        <position position="255"/>
    </location>
    <ligand>
        <name>Mg(2+)</name>
        <dbReference type="ChEBI" id="CHEBI:18420"/>
        <note>shared with beta subunit</note>
    </ligand>
</feature>
<accession>A0A9D1SJJ3</accession>
<dbReference type="PANTHER" id="PTHR11538:SF41">
    <property type="entry name" value="PHENYLALANINE--TRNA LIGASE, MITOCHONDRIAL"/>
    <property type="match status" value="1"/>
</dbReference>